<dbReference type="SUPFAM" id="SSF49464">
    <property type="entry name" value="Carboxypeptidase regulatory domain-like"/>
    <property type="match status" value="1"/>
</dbReference>
<sequence>MKIKITLFLFCCFQICFSQNIKGNVRATNLPISNVEVINSSKKEVVTTNSEGVFEIKAATGNWLIFYHKNYDVVKIYVDSLFDYSKNLEIKLSEKSTQIEEVIVEKKQPFLKGLKTGMPVIPYNKPSVQFNDGSIPNGMDFIAIGKMIGRLFKNKDKINVKPKEPVQFRTFTAQSYSADFLINSLKLKPEDVEGFLNFCSFDSKSKEAVENSDKLVLLQFLIAKSEEYKKVNQKE</sequence>
<reference evidence="1 2" key="1">
    <citation type="submission" date="2020-08" db="EMBL/GenBank/DDBJ databases">
        <title>Description of novel Flavobacterium F-408 isolate.</title>
        <authorList>
            <person name="Saticioglu I.B."/>
            <person name="Duman M."/>
            <person name="Altun S."/>
        </authorList>
    </citation>
    <scope>NUCLEOTIDE SEQUENCE [LARGE SCALE GENOMIC DNA]</scope>
    <source>
        <strain evidence="1 2">F-408</strain>
    </source>
</reference>
<evidence type="ECO:0000313" key="1">
    <source>
        <dbReference type="EMBL" id="MBC5835855.1"/>
    </source>
</evidence>
<accession>A0ABR7J1B5</accession>
<proteinExistence type="predicted"/>
<dbReference type="Proteomes" id="UP000605990">
    <property type="component" value="Unassembled WGS sequence"/>
</dbReference>
<evidence type="ECO:0008006" key="3">
    <source>
        <dbReference type="Google" id="ProtNLM"/>
    </source>
</evidence>
<gene>
    <name evidence="1" type="ORF">H8R27_13245</name>
</gene>
<dbReference type="InterPro" id="IPR008969">
    <property type="entry name" value="CarboxyPept-like_regulatory"/>
</dbReference>
<protein>
    <recommendedName>
        <fullName evidence="3">Carboxypeptidase-like regulatory domain-containing protein</fullName>
    </recommendedName>
</protein>
<organism evidence="1 2">
    <name type="scientific">Flavobacterium bernardetii</name>
    <dbReference type="NCBI Taxonomy" id="2813823"/>
    <lineage>
        <taxon>Bacteria</taxon>
        <taxon>Pseudomonadati</taxon>
        <taxon>Bacteroidota</taxon>
        <taxon>Flavobacteriia</taxon>
        <taxon>Flavobacteriales</taxon>
        <taxon>Flavobacteriaceae</taxon>
        <taxon>Flavobacterium</taxon>
    </lineage>
</organism>
<comment type="caution">
    <text evidence="1">The sequence shown here is derived from an EMBL/GenBank/DDBJ whole genome shotgun (WGS) entry which is preliminary data.</text>
</comment>
<name>A0ABR7J1B5_9FLAO</name>
<evidence type="ECO:0000313" key="2">
    <source>
        <dbReference type="Proteomes" id="UP000605990"/>
    </source>
</evidence>
<dbReference type="RefSeq" id="WP_166125599.1">
    <property type="nucleotide sequence ID" value="NZ_JAANOQ010000002.1"/>
</dbReference>
<dbReference type="EMBL" id="JACRUN010000008">
    <property type="protein sequence ID" value="MBC5835855.1"/>
    <property type="molecule type" value="Genomic_DNA"/>
</dbReference>
<keyword evidence="2" id="KW-1185">Reference proteome</keyword>